<feature type="transmembrane region" description="Helical" evidence="1">
    <location>
        <begin position="9"/>
        <end position="31"/>
    </location>
</feature>
<organism evidence="2 3">
    <name type="scientific">Latilactobacillus sakei</name>
    <name type="common">Lactobacillus sakei</name>
    <dbReference type="NCBI Taxonomy" id="1599"/>
    <lineage>
        <taxon>Bacteria</taxon>
        <taxon>Bacillati</taxon>
        <taxon>Bacillota</taxon>
        <taxon>Bacilli</taxon>
        <taxon>Lactobacillales</taxon>
        <taxon>Lactobacillaceae</taxon>
        <taxon>Latilactobacillus</taxon>
    </lineage>
</organism>
<dbReference type="RefSeq" id="WP_280103188.1">
    <property type="nucleotide sequence ID" value="NZ_CP122959.1"/>
</dbReference>
<dbReference type="AlphaFoldDB" id="A0AAF0GTY2"/>
<gene>
    <name evidence="2" type="ORF">QBD03_03310</name>
</gene>
<keyword evidence="1" id="KW-0812">Transmembrane</keyword>
<dbReference type="EMBL" id="CP122959">
    <property type="protein sequence ID" value="WGI19752.1"/>
    <property type="molecule type" value="Genomic_DNA"/>
</dbReference>
<feature type="transmembrane region" description="Helical" evidence="1">
    <location>
        <begin position="37"/>
        <end position="56"/>
    </location>
</feature>
<reference evidence="2" key="1">
    <citation type="submission" date="2023-04" db="EMBL/GenBank/DDBJ databases">
        <title>Novel strain of Lactilactobacillus sakei and use thereof.</title>
        <authorList>
            <person name="Kim S.Y."/>
        </authorList>
    </citation>
    <scope>NUCLEOTIDE SEQUENCE</scope>
    <source>
        <strain evidence="2">HUP1</strain>
    </source>
</reference>
<evidence type="ECO:0000313" key="2">
    <source>
        <dbReference type="EMBL" id="WGI19752.1"/>
    </source>
</evidence>
<keyword evidence="1" id="KW-1133">Transmembrane helix</keyword>
<sequence>MHKFNPLDAYYYSLAGLVGTYSLLGALLSLWEPHWQAILLIAALTIGITALCSVAYHKATISIGQNALLLAVFIMLILTVIASQQSGYSAIIIGLVLCIVGVNLKRWLHKKTQ</sequence>
<evidence type="ECO:0000256" key="1">
    <source>
        <dbReference type="SAM" id="Phobius"/>
    </source>
</evidence>
<dbReference type="Proteomes" id="UP001179858">
    <property type="component" value="Chromosome"/>
</dbReference>
<feature type="transmembrane region" description="Helical" evidence="1">
    <location>
        <begin position="63"/>
        <end position="82"/>
    </location>
</feature>
<protein>
    <submittedName>
        <fullName evidence="2">Uncharacterized protein</fullName>
    </submittedName>
</protein>
<proteinExistence type="predicted"/>
<keyword evidence="1" id="KW-0472">Membrane</keyword>
<accession>A0AAF0GTY2</accession>
<evidence type="ECO:0000313" key="3">
    <source>
        <dbReference type="Proteomes" id="UP001179858"/>
    </source>
</evidence>
<feature type="transmembrane region" description="Helical" evidence="1">
    <location>
        <begin position="88"/>
        <end position="108"/>
    </location>
</feature>
<name>A0AAF0GTY2_LATSK</name>